<keyword evidence="3" id="KW-0804">Transcription</keyword>
<name>A0A7S9Q6G6_9PSED</name>
<dbReference type="GO" id="GO:0043565">
    <property type="term" value="F:sequence-specific DNA binding"/>
    <property type="evidence" value="ECO:0007669"/>
    <property type="project" value="InterPro"/>
</dbReference>
<proteinExistence type="predicted"/>
<dbReference type="PANTHER" id="PTHR46796:SF2">
    <property type="entry name" value="TRANSCRIPTIONAL REGULATORY PROTEIN"/>
    <property type="match status" value="1"/>
</dbReference>
<dbReference type="RefSeq" id="WP_059183933.1">
    <property type="nucleotide sequence ID" value="NZ_CANLYG010000017.1"/>
</dbReference>
<dbReference type="PANTHER" id="PTHR46796">
    <property type="entry name" value="HTH-TYPE TRANSCRIPTIONAL ACTIVATOR RHAS-RELATED"/>
    <property type="match status" value="1"/>
</dbReference>
<dbReference type="SUPFAM" id="SSF51215">
    <property type="entry name" value="Regulatory protein AraC"/>
    <property type="match status" value="1"/>
</dbReference>
<dbReference type="Proteomes" id="UP000594430">
    <property type="component" value="Chromosome"/>
</dbReference>
<evidence type="ECO:0000259" key="5">
    <source>
        <dbReference type="PROSITE" id="PS01124"/>
    </source>
</evidence>
<reference evidence="6 7" key="1">
    <citation type="submission" date="2020-11" db="EMBL/GenBank/DDBJ databases">
        <title>Pseudomonas fulva producing VIM-24.</title>
        <authorList>
            <person name="Liu S."/>
        </authorList>
    </citation>
    <scope>NUCLEOTIDE SEQUENCE [LARGE SCALE GENOMIC DNA]</scope>
    <source>
        <strain evidence="6 7">ZDHY414</strain>
    </source>
</reference>
<keyword evidence="1" id="KW-0805">Transcription regulation</keyword>
<dbReference type="InterPro" id="IPR050204">
    <property type="entry name" value="AraC_XylS_family_regulators"/>
</dbReference>
<dbReference type="InterPro" id="IPR009057">
    <property type="entry name" value="Homeodomain-like_sf"/>
</dbReference>
<dbReference type="AlphaFoldDB" id="A0A7S9Q6G6"/>
<dbReference type="Pfam" id="PF12833">
    <property type="entry name" value="HTH_18"/>
    <property type="match status" value="1"/>
</dbReference>
<dbReference type="InterPro" id="IPR037923">
    <property type="entry name" value="HTH-like"/>
</dbReference>
<dbReference type="EMBL" id="CP064946">
    <property type="protein sequence ID" value="QPH47270.1"/>
    <property type="molecule type" value="Genomic_DNA"/>
</dbReference>
<keyword evidence="2" id="KW-0238">DNA-binding</keyword>
<dbReference type="GO" id="GO:0003700">
    <property type="term" value="F:DNA-binding transcription factor activity"/>
    <property type="evidence" value="ECO:0007669"/>
    <property type="project" value="InterPro"/>
</dbReference>
<feature type="domain" description="HTH araC/xylS-type" evidence="5">
    <location>
        <begin position="172"/>
        <end position="269"/>
    </location>
</feature>
<dbReference type="SMART" id="SM00342">
    <property type="entry name" value="HTH_ARAC"/>
    <property type="match status" value="1"/>
</dbReference>
<dbReference type="SUPFAM" id="SSF46689">
    <property type="entry name" value="Homeodomain-like"/>
    <property type="match status" value="1"/>
</dbReference>
<organism evidence="6 7">
    <name type="scientific">Pseudomonas fulva</name>
    <dbReference type="NCBI Taxonomy" id="47880"/>
    <lineage>
        <taxon>Bacteria</taxon>
        <taxon>Pseudomonadati</taxon>
        <taxon>Pseudomonadota</taxon>
        <taxon>Gammaproteobacteria</taxon>
        <taxon>Pseudomonadales</taxon>
        <taxon>Pseudomonadaceae</taxon>
        <taxon>Pseudomonas</taxon>
    </lineage>
</organism>
<evidence type="ECO:0000256" key="2">
    <source>
        <dbReference type="ARBA" id="ARBA00023125"/>
    </source>
</evidence>
<protein>
    <submittedName>
        <fullName evidence="6">AraC family transcriptional regulator</fullName>
    </submittedName>
</protein>
<evidence type="ECO:0000256" key="3">
    <source>
        <dbReference type="ARBA" id="ARBA00023163"/>
    </source>
</evidence>
<dbReference type="InterPro" id="IPR003313">
    <property type="entry name" value="AraC-bd"/>
</dbReference>
<comment type="function">
    <text evidence="4">Regulatory protein of the TOL plasmid xyl operons. XylS activates the xylXYZLTEGFJQKIH operon required for the degradation of toluene, m-xylene and p-xylene.</text>
</comment>
<accession>A0A7S9Q6G6</accession>
<dbReference type="Gene3D" id="1.10.10.60">
    <property type="entry name" value="Homeodomain-like"/>
    <property type="match status" value="1"/>
</dbReference>
<gene>
    <name evidence="6" type="ORF">IZU98_12615</name>
</gene>
<evidence type="ECO:0000313" key="7">
    <source>
        <dbReference type="Proteomes" id="UP000594430"/>
    </source>
</evidence>
<sequence length="288" mass="32466">MKRSSNMPPVSDWVIRSQQHGAVERIEAWFGSHGYDPHRHDTYSVGRTLAGVQSFHYKGSLCHGIAGNTLVLHPDELHDGMAGTEAGFRYRMAYIDPALIQAALGGQPLPFVPGGLSSDPRLFHASEPFVQAVDHPLEQLEEQDAIYDLAMALRAVAGKPRGRKRLDYRSAERTKAFILEHLHLGITLEMLEHASGREQWSLSRDFRALYGTSPYRFVTLRRLDNVRRLLLDGFTLVDAALAAGFHDQSHMTRHFTRSYGVSPLRWLERLRPGQQRAGSYKRAGTELQ</sequence>
<evidence type="ECO:0000256" key="4">
    <source>
        <dbReference type="ARBA" id="ARBA00037345"/>
    </source>
</evidence>
<dbReference type="PROSITE" id="PS01124">
    <property type="entry name" value="HTH_ARAC_FAMILY_2"/>
    <property type="match status" value="1"/>
</dbReference>
<dbReference type="InterPro" id="IPR018060">
    <property type="entry name" value="HTH_AraC"/>
</dbReference>
<evidence type="ECO:0000256" key="1">
    <source>
        <dbReference type="ARBA" id="ARBA00023015"/>
    </source>
</evidence>
<evidence type="ECO:0000313" key="6">
    <source>
        <dbReference type="EMBL" id="QPH47270.1"/>
    </source>
</evidence>
<dbReference type="Pfam" id="PF02311">
    <property type="entry name" value="AraC_binding"/>
    <property type="match status" value="1"/>
</dbReference>